<keyword evidence="2" id="KW-0238">DNA-binding</keyword>
<dbReference type="GO" id="GO:0003700">
    <property type="term" value="F:DNA-binding transcription factor activity"/>
    <property type="evidence" value="ECO:0007669"/>
    <property type="project" value="InterPro"/>
</dbReference>
<dbReference type="InterPro" id="IPR050204">
    <property type="entry name" value="AraC_XylS_family_regulators"/>
</dbReference>
<sequence length="230" mass="25946">MVETLPERSVCFVAPNDTHSFQNDTGQQESGIINVAFPRIYMDQCLRILGVEREAFLRGRMTLLPAPSGVWQNLSSRVVWLQQEQGNRVAALEVAFKGLLAGLVSELWLPTEDQGTVQGPEWLVRACNEMQQPENFSAGLRRFIRLSGKSQEHLTRTLRAMQGVSPTEYINKLRLQKAGEELLSTNKQVIAIAYDAGFENIPHFNQLFKRMFGVSPRAYRALHAKVFGRG</sequence>
<dbReference type="SMART" id="SM00342">
    <property type="entry name" value="HTH_ARAC"/>
    <property type="match status" value="1"/>
</dbReference>
<gene>
    <name evidence="5" type="ORF">A2519_04145</name>
</gene>
<evidence type="ECO:0000313" key="5">
    <source>
        <dbReference type="EMBL" id="OGK05848.1"/>
    </source>
</evidence>
<dbReference type="Gene3D" id="1.10.10.60">
    <property type="entry name" value="Homeodomain-like"/>
    <property type="match status" value="2"/>
</dbReference>
<name>A0A1F7FGY1_UNCRA</name>
<evidence type="ECO:0000256" key="3">
    <source>
        <dbReference type="ARBA" id="ARBA00023163"/>
    </source>
</evidence>
<dbReference type="EMBL" id="MFYX01000046">
    <property type="protein sequence ID" value="OGK05848.1"/>
    <property type="molecule type" value="Genomic_DNA"/>
</dbReference>
<evidence type="ECO:0000256" key="2">
    <source>
        <dbReference type="ARBA" id="ARBA00023125"/>
    </source>
</evidence>
<dbReference type="Proteomes" id="UP000179243">
    <property type="component" value="Unassembled WGS sequence"/>
</dbReference>
<dbReference type="Pfam" id="PF12833">
    <property type="entry name" value="HTH_18"/>
    <property type="match status" value="1"/>
</dbReference>
<dbReference type="InterPro" id="IPR018060">
    <property type="entry name" value="HTH_AraC"/>
</dbReference>
<evidence type="ECO:0000259" key="4">
    <source>
        <dbReference type="PROSITE" id="PS01124"/>
    </source>
</evidence>
<dbReference type="PANTHER" id="PTHR46796">
    <property type="entry name" value="HTH-TYPE TRANSCRIPTIONAL ACTIVATOR RHAS-RELATED"/>
    <property type="match status" value="1"/>
</dbReference>
<keyword evidence="3" id="KW-0804">Transcription</keyword>
<accession>A0A1F7FGY1</accession>
<evidence type="ECO:0000313" key="6">
    <source>
        <dbReference type="Proteomes" id="UP000179243"/>
    </source>
</evidence>
<evidence type="ECO:0000256" key="1">
    <source>
        <dbReference type="ARBA" id="ARBA00023015"/>
    </source>
</evidence>
<dbReference type="SUPFAM" id="SSF46689">
    <property type="entry name" value="Homeodomain-like"/>
    <property type="match status" value="1"/>
</dbReference>
<feature type="domain" description="HTH araC/xylS-type" evidence="4">
    <location>
        <begin position="140"/>
        <end position="222"/>
    </location>
</feature>
<reference evidence="5 6" key="1">
    <citation type="journal article" date="2016" name="Nat. Commun.">
        <title>Thousands of microbial genomes shed light on interconnected biogeochemical processes in an aquifer system.</title>
        <authorList>
            <person name="Anantharaman K."/>
            <person name="Brown C.T."/>
            <person name="Hug L.A."/>
            <person name="Sharon I."/>
            <person name="Castelle C.J."/>
            <person name="Probst A.J."/>
            <person name="Thomas B.C."/>
            <person name="Singh A."/>
            <person name="Wilkins M.J."/>
            <person name="Karaoz U."/>
            <person name="Brodie E.L."/>
            <person name="Williams K.H."/>
            <person name="Hubbard S.S."/>
            <person name="Banfield J.F."/>
        </authorList>
    </citation>
    <scope>NUCLEOTIDE SEQUENCE [LARGE SCALE GENOMIC DNA]</scope>
</reference>
<dbReference type="PANTHER" id="PTHR46796:SF13">
    <property type="entry name" value="HTH-TYPE TRANSCRIPTIONAL ACTIVATOR RHAS"/>
    <property type="match status" value="1"/>
</dbReference>
<comment type="caution">
    <text evidence="5">The sequence shown here is derived from an EMBL/GenBank/DDBJ whole genome shotgun (WGS) entry which is preliminary data.</text>
</comment>
<organism evidence="5 6">
    <name type="scientific">Candidatus Raymondbacteria bacterium RIFOXYD12_FULL_49_13</name>
    <dbReference type="NCBI Taxonomy" id="1817890"/>
    <lineage>
        <taxon>Bacteria</taxon>
        <taxon>Raymondiibacteriota</taxon>
    </lineage>
</organism>
<keyword evidence="1" id="KW-0805">Transcription regulation</keyword>
<dbReference type="PRINTS" id="PR00032">
    <property type="entry name" value="HTHARAC"/>
</dbReference>
<protein>
    <recommendedName>
        <fullName evidence="4">HTH araC/xylS-type domain-containing protein</fullName>
    </recommendedName>
</protein>
<dbReference type="PROSITE" id="PS01124">
    <property type="entry name" value="HTH_ARAC_FAMILY_2"/>
    <property type="match status" value="1"/>
</dbReference>
<dbReference type="InterPro" id="IPR009057">
    <property type="entry name" value="Homeodomain-like_sf"/>
</dbReference>
<dbReference type="GO" id="GO:0043565">
    <property type="term" value="F:sequence-specific DNA binding"/>
    <property type="evidence" value="ECO:0007669"/>
    <property type="project" value="InterPro"/>
</dbReference>
<dbReference type="InterPro" id="IPR020449">
    <property type="entry name" value="Tscrpt_reg_AraC-type_HTH"/>
</dbReference>
<dbReference type="AlphaFoldDB" id="A0A1F7FGY1"/>
<proteinExistence type="predicted"/>